<feature type="transmembrane region" description="Helical" evidence="13">
    <location>
        <begin position="350"/>
        <end position="367"/>
    </location>
</feature>
<feature type="binding site" description="type 1 copper site" evidence="12">
    <location>
        <position position="664"/>
    </location>
    <ligand>
        <name>Cu cation</name>
        <dbReference type="ChEBI" id="CHEBI:23378"/>
        <label>1</label>
    </ligand>
</feature>
<feature type="transmembrane region" description="Helical" evidence="13">
    <location>
        <begin position="181"/>
        <end position="200"/>
    </location>
</feature>
<evidence type="ECO:0000256" key="6">
    <source>
        <dbReference type="ARBA" id="ARBA00017290"/>
    </source>
</evidence>
<evidence type="ECO:0000256" key="8">
    <source>
        <dbReference type="ARBA" id="ARBA00022737"/>
    </source>
</evidence>
<name>A0A4Q9KHD6_9ACTN</name>
<evidence type="ECO:0000313" key="15">
    <source>
        <dbReference type="EMBL" id="TBT88770.1"/>
    </source>
</evidence>
<keyword evidence="9" id="KW-0560">Oxidoreductase</keyword>
<feature type="binding site" description="type 1 copper site" evidence="12">
    <location>
        <position position="669"/>
    </location>
    <ligand>
        <name>Cu cation</name>
        <dbReference type="ChEBI" id="CHEBI:23378"/>
        <label>1</label>
    </ligand>
</feature>
<feature type="transmembrane region" description="Helical" evidence="13">
    <location>
        <begin position="142"/>
        <end position="161"/>
    </location>
</feature>
<evidence type="ECO:0000256" key="4">
    <source>
        <dbReference type="ARBA" id="ARBA00011233"/>
    </source>
</evidence>
<keyword evidence="13" id="KW-0812">Transmembrane</keyword>
<dbReference type="InterPro" id="IPR001287">
    <property type="entry name" value="NO2-reductase_Cu"/>
</dbReference>
<protein>
    <recommendedName>
        <fullName evidence="6">Copper-containing nitrite reductase</fullName>
        <ecNumber evidence="5">1.7.2.1</ecNumber>
    </recommendedName>
</protein>
<evidence type="ECO:0000256" key="3">
    <source>
        <dbReference type="ARBA" id="ARBA00010609"/>
    </source>
</evidence>
<feature type="transmembrane region" description="Helical" evidence="13">
    <location>
        <begin position="212"/>
        <end position="232"/>
    </location>
</feature>
<evidence type="ECO:0000256" key="1">
    <source>
        <dbReference type="ARBA" id="ARBA00001960"/>
    </source>
</evidence>
<feature type="transmembrane region" description="Helical" evidence="13">
    <location>
        <begin position="238"/>
        <end position="257"/>
    </location>
</feature>
<dbReference type="PRINTS" id="PR00695">
    <property type="entry name" value="CUNO2RDTASE"/>
</dbReference>
<dbReference type="AlphaFoldDB" id="A0A4Q9KHD6"/>
<organism evidence="15 16">
    <name type="scientific">Propioniciclava sinopodophylli</name>
    <dbReference type="NCBI Taxonomy" id="1837344"/>
    <lineage>
        <taxon>Bacteria</taxon>
        <taxon>Bacillati</taxon>
        <taxon>Actinomycetota</taxon>
        <taxon>Actinomycetes</taxon>
        <taxon>Propionibacteriales</taxon>
        <taxon>Propionibacteriaceae</taxon>
        <taxon>Propioniciclava</taxon>
    </lineage>
</organism>
<keyword evidence="8" id="KW-0677">Repeat</keyword>
<evidence type="ECO:0000256" key="13">
    <source>
        <dbReference type="SAM" id="Phobius"/>
    </source>
</evidence>
<feature type="binding site" description="type 1 copper site" evidence="12">
    <location>
        <position position="717"/>
    </location>
    <ligand>
        <name>Cu cation</name>
        <dbReference type="ChEBI" id="CHEBI:23378"/>
        <label>1</label>
    </ligand>
</feature>
<comment type="catalytic activity">
    <reaction evidence="11">
        <text>nitric oxide + Fe(III)-[cytochrome c] + H2O = Fe(II)-[cytochrome c] + nitrite + 2 H(+)</text>
        <dbReference type="Rhea" id="RHEA:15233"/>
        <dbReference type="Rhea" id="RHEA-COMP:10350"/>
        <dbReference type="Rhea" id="RHEA-COMP:14399"/>
        <dbReference type="ChEBI" id="CHEBI:15377"/>
        <dbReference type="ChEBI" id="CHEBI:15378"/>
        <dbReference type="ChEBI" id="CHEBI:16301"/>
        <dbReference type="ChEBI" id="CHEBI:16480"/>
        <dbReference type="ChEBI" id="CHEBI:29033"/>
        <dbReference type="ChEBI" id="CHEBI:29034"/>
        <dbReference type="EC" id="1.7.2.1"/>
    </reaction>
</comment>
<dbReference type="SUPFAM" id="SSF49503">
    <property type="entry name" value="Cupredoxins"/>
    <property type="match status" value="3"/>
</dbReference>
<evidence type="ECO:0000256" key="11">
    <source>
        <dbReference type="ARBA" id="ARBA00049340"/>
    </source>
</evidence>
<dbReference type="Pfam" id="PF07732">
    <property type="entry name" value="Cu-oxidase_3"/>
    <property type="match status" value="1"/>
</dbReference>
<feature type="transmembrane region" description="Helical" evidence="13">
    <location>
        <begin position="42"/>
        <end position="60"/>
    </location>
</feature>
<dbReference type="RefSeq" id="WP_131166898.1">
    <property type="nucleotide sequence ID" value="NZ_SDMQ01000001.1"/>
</dbReference>
<feature type="transmembrane region" description="Helical" evidence="13">
    <location>
        <begin position="373"/>
        <end position="393"/>
    </location>
</feature>
<evidence type="ECO:0000313" key="16">
    <source>
        <dbReference type="Proteomes" id="UP000292373"/>
    </source>
</evidence>
<evidence type="ECO:0000256" key="10">
    <source>
        <dbReference type="ARBA" id="ARBA00023008"/>
    </source>
</evidence>
<dbReference type="PANTHER" id="PTHR11709:SF394">
    <property type="entry name" value="FI03373P-RELATED"/>
    <property type="match status" value="1"/>
</dbReference>
<evidence type="ECO:0000256" key="9">
    <source>
        <dbReference type="ARBA" id="ARBA00023002"/>
    </source>
</evidence>
<keyword evidence="13" id="KW-1133">Transmembrane helix</keyword>
<comment type="subunit">
    <text evidence="4">Homotrimer.</text>
</comment>
<evidence type="ECO:0000256" key="7">
    <source>
        <dbReference type="ARBA" id="ARBA00022723"/>
    </source>
</evidence>
<dbReference type="GO" id="GO:0005507">
    <property type="term" value="F:copper ion binding"/>
    <property type="evidence" value="ECO:0007669"/>
    <property type="project" value="InterPro"/>
</dbReference>
<feature type="transmembrane region" description="Helical" evidence="13">
    <location>
        <begin position="306"/>
        <end position="329"/>
    </location>
</feature>
<accession>A0A4Q9KHD6</accession>
<feature type="transmembrane region" description="Helical" evidence="13">
    <location>
        <begin position="104"/>
        <end position="122"/>
    </location>
</feature>
<feature type="binding site" description="type 1 copper site" evidence="12">
    <location>
        <position position="867"/>
    </location>
    <ligand>
        <name>Cu cation</name>
        <dbReference type="ChEBI" id="CHEBI:23378"/>
        <label>1</label>
    </ligand>
</feature>
<proteinExistence type="inferred from homology"/>
<comment type="caution">
    <text evidence="15">The sequence shown here is derived from an EMBL/GenBank/DDBJ whole genome shotgun (WGS) entry which is preliminary data.</text>
</comment>
<keyword evidence="13" id="KW-0472">Membrane</keyword>
<evidence type="ECO:0000259" key="14">
    <source>
        <dbReference type="Pfam" id="PF07732"/>
    </source>
</evidence>
<dbReference type="PANTHER" id="PTHR11709">
    <property type="entry name" value="MULTI-COPPER OXIDASE"/>
    <property type="match status" value="1"/>
</dbReference>
<dbReference type="CDD" id="cd04208">
    <property type="entry name" value="CuRO_2_CuNIR"/>
    <property type="match status" value="1"/>
</dbReference>
<keyword evidence="16" id="KW-1185">Reference proteome</keyword>
<dbReference type="InterPro" id="IPR045087">
    <property type="entry name" value="Cu-oxidase_fam"/>
</dbReference>
<dbReference type="GO" id="GO:0050421">
    <property type="term" value="F:nitrite reductase (NO-forming) activity"/>
    <property type="evidence" value="ECO:0007669"/>
    <property type="project" value="UniProtKB-EC"/>
</dbReference>
<keyword evidence="10 12" id="KW-0186">Copper</keyword>
<gene>
    <name evidence="15" type="ORF">ET989_02230</name>
</gene>
<dbReference type="Gene3D" id="2.60.40.420">
    <property type="entry name" value="Cupredoxins - blue copper proteins"/>
    <property type="match status" value="3"/>
</dbReference>
<feature type="binding site" description="type 1 copper site" evidence="12">
    <location>
        <position position="704"/>
    </location>
    <ligand>
        <name>Cu cation</name>
        <dbReference type="ChEBI" id="CHEBI:23378"/>
        <label>1</label>
    </ligand>
</feature>
<evidence type="ECO:0000256" key="5">
    <source>
        <dbReference type="ARBA" id="ARBA00011882"/>
    </source>
</evidence>
<keyword evidence="7 12" id="KW-0479">Metal-binding</keyword>
<dbReference type="EMBL" id="SDMQ01000001">
    <property type="protein sequence ID" value="TBT88770.1"/>
    <property type="molecule type" value="Genomic_DNA"/>
</dbReference>
<feature type="binding site" description="type 1 copper site" evidence="12">
    <location>
        <position position="712"/>
    </location>
    <ligand>
        <name>Cu cation</name>
        <dbReference type="ChEBI" id="CHEBI:23378"/>
        <label>1</label>
    </ligand>
</feature>
<feature type="transmembrane region" description="Helical" evidence="13">
    <location>
        <begin position="430"/>
        <end position="447"/>
    </location>
</feature>
<feature type="domain" description="Plastocyanin-like" evidence="14">
    <location>
        <begin position="618"/>
        <end position="726"/>
    </location>
</feature>
<feature type="transmembrane region" description="Helical" evidence="13">
    <location>
        <begin position="18"/>
        <end position="36"/>
    </location>
</feature>
<feature type="transmembrane region" description="Helical" evidence="13">
    <location>
        <begin position="81"/>
        <end position="98"/>
    </location>
</feature>
<feature type="transmembrane region" description="Helical" evidence="13">
    <location>
        <begin position="269"/>
        <end position="294"/>
    </location>
</feature>
<feature type="binding site" description="type 1 copper site" evidence="12">
    <location>
        <position position="703"/>
    </location>
    <ligand>
        <name>Cu cation</name>
        <dbReference type="ChEBI" id="CHEBI:23378"/>
        <label>1</label>
    </ligand>
</feature>
<dbReference type="InterPro" id="IPR008972">
    <property type="entry name" value="Cupredoxin"/>
</dbReference>
<comment type="cofactor">
    <cofactor evidence="1 12">
        <name>Cu(+)</name>
        <dbReference type="ChEBI" id="CHEBI:49552"/>
    </cofactor>
</comment>
<dbReference type="EC" id="1.7.2.1" evidence="5"/>
<comment type="cofactor">
    <cofactor evidence="2 12">
        <name>Cu(2+)</name>
        <dbReference type="ChEBI" id="CHEBI:29036"/>
    </cofactor>
</comment>
<evidence type="ECO:0000256" key="2">
    <source>
        <dbReference type="ARBA" id="ARBA00001973"/>
    </source>
</evidence>
<reference evidence="15 16" key="1">
    <citation type="submission" date="2019-01" db="EMBL/GenBank/DDBJ databases">
        <title>Lactibacter flavus gen. nov., sp. nov., a novel bacterium of the family Propionibacteriaceae isolated from raw milk and dairy products.</title>
        <authorList>
            <person name="Huptas C."/>
            <person name="Wenning M."/>
            <person name="Breitenwieser F."/>
            <person name="Doll E."/>
            <person name="Von Neubeck M."/>
            <person name="Busse H.-J."/>
            <person name="Scherer S."/>
        </authorList>
    </citation>
    <scope>NUCLEOTIDE SEQUENCE [LARGE SCALE GENOMIC DNA]</scope>
    <source>
        <strain evidence="15 16">KCTC 33808</strain>
    </source>
</reference>
<dbReference type="InterPro" id="IPR011707">
    <property type="entry name" value="Cu-oxidase-like_N"/>
</dbReference>
<evidence type="ECO:0000256" key="12">
    <source>
        <dbReference type="PIRSR" id="PIRSR601287-1"/>
    </source>
</evidence>
<dbReference type="Proteomes" id="UP000292373">
    <property type="component" value="Unassembled WGS sequence"/>
</dbReference>
<dbReference type="OrthoDB" id="345021at2"/>
<comment type="similarity">
    <text evidence="3">Belongs to the multicopper oxidase family.</text>
</comment>
<dbReference type="CDD" id="cd11020">
    <property type="entry name" value="CuRO_1_CuNIR"/>
    <property type="match status" value="1"/>
</dbReference>
<sequence length="884" mass="93285">MSEAGRPAGRTRRLRDHVALGWLFAALVLTVVHRWVPSSSWLMVHLVLLGALSHSALVWSEHFAHTLLRSPPDEAGRRRQGVRIGLLGVGSLLVFVGVPWERWWLVVVGASLASAAVLWHAAHLVHTMRGALPNRFRVVTHYYIAAALCLPVGAGLGATLASGLSEDAHGRLLTAHMALNLLGWVGFTVTGTLVTFWPTMLRTRMDDRAEALARQALPLLACGLAVLVAGALLGWRPLALTGLAAYVGGLAWWGRALAVPLRAKGLREFAPASVLAALVWAVVGLSWVGCLLATTGEWAAVTDASLTLAAVFAVGFAAQLLSGALSYLIPSVLGGGPSVVRAGQAWFDRWALWRLVVVNAGLLLWLLPAPSWVRVTVSSLVVLALALFLPLLVQGAKASAKARRELAADGPRPAGRPAEPERRLWSGGQAIAAVTALVLALTVGVGVDPSAAGLSTAVAAPTASEVAPTGNTTRVEVVAEGMSYTPSRITVPRGDRLVVVLRNADATTAHDLLVGAARTPRLQPGETAELDAGVIGAPTRGWCSVAGHRQMGMVLDIVVEGEAPAVTPADAAGGHAGHGTAHAGAIPAVPDATLSRVVDPALAPLGEERVHRVTFTVTEVPLEVAPGLWQTRWTFNGGSVGPTLHGRVGDVFEVTLVNDGTIGHSIDFHAGALAPDRPMRTIPPGESLVYRFTATRAGIWMYHCSTMPMSTHIAAGMHGAVVIEPEGLPAVDHSYVLVQSEVFLANAAHTPEEALEVDVDKINAERPDRVVFNGVANQYDQQPFRVRVGERVRFWVLDAGPNRPSSFHVVGGQFDTSWTEGTYTLRRGEGAFGASDGGAQVLPLLPAQGGFVELTFPEPGHYPVVSHVMVDAERGAHAVVEVSR</sequence>